<sequence length="90" mass="9700">MAMYAPVLPYLGLLPVATTKLLQHAKVSSGGQSGAHNIASRHGDVYLSQYDEIKQKRVCCSALWQEGEGGPGLTITSHSRCSFRTMASYA</sequence>
<dbReference type="EMBL" id="JBCGBO010000005">
    <property type="protein sequence ID" value="KAK9201923.1"/>
    <property type="molecule type" value="Genomic_DNA"/>
</dbReference>
<evidence type="ECO:0000313" key="1">
    <source>
        <dbReference type="EMBL" id="KAK9201923.1"/>
    </source>
</evidence>
<accession>A0AAP0MAP3</accession>
<dbReference type="Proteomes" id="UP001428341">
    <property type="component" value="Unassembled WGS sequence"/>
</dbReference>
<gene>
    <name evidence="1" type="ORF">WN944_017132</name>
</gene>
<reference evidence="1 2" key="1">
    <citation type="submission" date="2024-05" db="EMBL/GenBank/DDBJ databases">
        <title>Haplotype-resolved chromosome-level genome assembly of Huyou (Citrus changshanensis).</title>
        <authorList>
            <person name="Miao C."/>
            <person name="Chen W."/>
            <person name="Wu Y."/>
            <person name="Wang L."/>
            <person name="Zhao S."/>
            <person name="Grierson D."/>
            <person name="Xu C."/>
            <person name="Chen K."/>
        </authorList>
    </citation>
    <scope>NUCLEOTIDE SEQUENCE [LARGE SCALE GENOMIC DNA]</scope>
    <source>
        <strain evidence="1">01-14</strain>
        <tissue evidence="1">Leaf</tissue>
    </source>
</reference>
<dbReference type="AlphaFoldDB" id="A0AAP0MAP3"/>
<organism evidence="1 2">
    <name type="scientific">Citrus x changshan-huyou</name>
    <dbReference type="NCBI Taxonomy" id="2935761"/>
    <lineage>
        <taxon>Eukaryota</taxon>
        <taxon>Viridiplantae</taxon>
        <taxon>Streptophyta</taxon>
        <taxon>Embryophyta</taxon>
        <taxon>Tracheophyta</taxon>
        <taxon>Spermatophyta</taxon>
        <taxon>Magnoliopsida</taxon>
        <taxon>eudicotyledons</taxon>
        <taxon>Gunneridae</taxon>
        <taxon>Pentapetalae</taxon>
        <taxon>rosids</taxon>
        <taxon>malvids</taxon>
        <taxon>Sapindales</taxon>
        <taxon>Rutaceae</taxon>
        <taxon>Aurantioideae</taxon>
        <taxon>Citrus</taxon>
    </lineage>
</organism>
<evidence type="ECO:0000313" key="2">
    <source>
        <dbReference type="Proteomes" id="UP001428341"/>
    </source>
</evidence>
<keyword evidence="2" id="KW-1185">Reference proteome</keyword>
<comment type="caution">
    <text evidence="1">The sequence shown here is derived from an EMBL/GenBank/DDBJ whole genome shotgun (WGS) entry which is preliminary data.</text>
</comment>
<name>A0AAP0MAP3_9ROSI</name>
<protein>
    <submittedName>
        <fullName evidence="1">Uncharacterized protein</fullName>
    </submittedName>
</protein>
<proteinExistence type="predicted"/>